<dbReference type="EMBL" id="NAJO01000039">
    <property type="protein sequence ID" value="OQN99646.1"/>
    <property type="molecule type" value="Genomic_DNA"/>
</dbReference>
<evidence type="ECO:0000256" key="1">
    <source>
        <dbReference type="SAM" id="SignalP"/>
    </source>
</evidence>
<dbReference type="InParanoid" id="A0A1V8SKG5"/>
<feature type="signal peptide" evidence="1">
    <location>
        <begin position="1"/>
        <end position="16"/>
    </location>
</feature>
<evidence type="ECO:0008006" key="4">
    <source>
        <dbReference type="Google" id="ProtNLM"/>
    </source>
</evidence>
<accession>A0A1V8SKG5</accession>
<gene>
    <name evidence="2" type="ORF">B0A48_14788</name>
</gene>
<comment type="caution">
    <text evidence="2">The sequence shown here is derived from an EMBL/GenBank/DDBJ whole genome shotgun (WGS) entry which is preliminary data.</text>
</comment>
<name>A0A1V8SKG5_9PEZI</name>
<evidence type="ECO:0000313" key="3">
    <source>
        <dbReference type="Proteomes" id="UP000192596"/>
    </source>
</evidence>
<sequence length="299" mass="29536">MLLIAVLAANLPLATALPAPAQYTCKAGTKIPLSFTFGASVPVIADASAFVQYAGYYWQLPRAASSGRAVSVLGNYNGSKAWDSQISTTTNSTSIQGGPSYANASSSADSTTLISMTYSSGNASSATGAACGSGSTSSTSSSGAANSTAIAVANAEGVVAIATSANTVSAADQQSLENARQAAAASSCATENEGAKSSAELDTMVQYTTATGVQFTSVAFAACQAGFMGPATDASSASSGSQASVSSVSSTVSCNGIVSTQQTQSTQFKLSVQGIYTCGGAGFQGAIIGQRVAKTLSYC</sequence>
<dbReference type="Proteomes" id="UP000192596">
    <property type="component" value="Unassembled WGS sequence"/>
</dbReference>
<evidence type="ECO:0000313" key="2">
    <source>
        <dbReference type="EMBL" id="OQN99646.1"/>
    </source>
</evidence>
<keyword evidence="1" id="KW-0732">Signal</keyword>
<feature type="chain" id="PRO_5012573898" description="Ig-like domain-containing protein" evidence="1">
    <location>
        <begin position="17"/>
        <end position="299"/>
    </location>
</feature>
<organism evidence="2 3">
    <name type="scientific">Cryoendolithus antarcticus</name>
    <dbReference type="NCBI Taxonomy" id="1507870"/>
    <lineage>
        <taxon>Eukaryota</taxon>
        <taxon>Fungi</taxon>
        <taxon>Dikarya</taxon>
        <taxon>Ascomycota</taxon>
        <taxon>Pezizomycotina</taxon>
        <taxon>Dothideomycetes</taxon>
        <taxon>Dothideomycetidae</taxon>
        <taxon>Cladosporiales</taxon>
        <taxon>Cladosporiaceae</taxon>
        <taxon>Cryoendolithus</taxon>
    </lineage>
</organism>
<proteinExistence type="predicted"/>
<dbReference type="AlphaFoldDB" id="A0A1V8SKG5"/>
<dbReference type="OrthoDB" id="3692388at2759"/>
<keyword evidence="3" id="KW-1185">Reference proteome</keyword>
<reference evidence="3" key="1">
    <citation type="submission" date="2017-03" db="EMBL/GenBank/DDBJ databases">
        <title>Genomes of endolithic fungi from Antarctica.</title>
        <authorList>
            <person name="Coleine C."/>
            <person name="Masonjones S."/>
            <person name="Stajich J.E."/>
        </authorList>
    </citation>
    <scope>NUCLEOTIDE SEQUENCE [LARGE SCALE GENOMIC DNA]</scope>
    <source>
        <strain evidence="3">CCFEE 5527</strain>
    </source>
</reference>
<protein>
    <recommendedName>
        <fullName evidence="4">Ig-like domain-containing protein</fullName>
    </recommendedName>
</protein>